<proteinExistence type="predicted"/>
<evidence type="ECO:0000313" key="10">
    <source>
        <dbReference type="Proteomes" id="UP001212803"/>
    </source>
</evidence>
<keyword evidence="5 7" id="KW-1133">Transmembrane helix</keyword>
<evidence type="ECO:0000256" key="7">
    <source>
        <dbReference type="SAM" id="Phobius"/>
    </source>
</evidence>
<dbReference type="InterPro" id="IPR036259">
    <property type="entry name" value="MFS_trans_sf"/>
</dbReference>
<dbReference type="RefSeq" id="WP_270057926.1">
    <property type="nucleotide sequence ID" value="NZ_CP115149.1"/>
</dbReference>
<evidence type="ECO:0000256" key="5">
    <source>
        <dbReference type="ARBA" id="ARBA00022989"/>
    </source>
</evidence>
<feature type="transmembrane region" description="Helical" evidence="7">
    <location>
        <begin position="79"/>
        <end position="98"/>
    </location>
</feature>
<accession>A0ABY7ME28</accession>
<dbReference type="SUPFAM" id="SSF103473">
    <property type="entry name" value="MFS general substrate transporter"/>
    <property type="match status" value="1"/>
</dbReference>
<keyword evidence="2" id="KW-0813">Transport</keyword>
<feature type="transmembrane region" description="Helical" evidence="7">
    <location>
        <begin position="12"/>
        <end position="33"/>
    </location>
</feature>
<dbReference type="Proteomes" id="UP001212803">
    <property type="component" value="Chromosome"/>
</dbReference>
<dbReference type="InterPro" id="IPR050171">
    <property type="entry name" value="MFS_Transporters"/>
</dbReference>
<dbReference type="PANTHER" id="PTHR23517:SF3">
    <property type="entry name" value="INTEGRAL MEMBRANE TRANSPORT PROTEIN"/>
    <property type="match status" value="1"/>
</dbReference>
<evidence type="ECO:0000256" key="2">
    <source>
        <dbReference type="ARBA" id="ARBA00022448"/>
    </source>
</evidence>
<feature type="transmembrane region" description="Helical" evidence="7">
    <location>
        <begin position="370"/>
        <end position="390"/>
    </location>
</feature>
<dbReference type="InterPro" id="IPR020846">
    <property type="entry name" value="MFS_dom"/>
</dbReference>
<organism evidence="9 10">
    <name type="scientific">Tepidiforma flava</name>
    <dbReference type="NCBI Taxonomy" id="3004094"/>
    <lineage>
        <taxon>Bacteria</taxon>
        <taxon>Bacillati</taxon>
        <taxon>Chloroflexota</taxon>
        <taxon>Tepidiformia</taxon>
        <taxon>Tepidiformales</taxon>
        <taxon>Tepidiformaceae</taxon>
        <taxon>Tepidiforma</taxon>
    </lineage>
</organism>
<evidence type="ECO:0000256" key="3">
    <source>
        <dbReference type="ARBA" id="ARBA00022475"/>
    </source>
</evidence>
<evidence type="ECO:0000256" key="1">
    <source>
        <dbReference type="ARBA" id="ARBA00004651"/>
    </source>
</evidence>
<feature type="transmembrane region" description="Helical" evidence="7">
    <location>
        <begin position="280"/>
        <end position="299"/>
    </location>
</feature>
<evidence type="ECO:0000313" key="9">
    <source>
        <dbReference type="EMBL" id="WBL37413.1"/>
    </source>
</evidence>
<sequence>MDGGLPPGFGRYPLPLALAILLVQAALGILLFATFQEWVPRRLGASDAWGGYLLASYGAARFLLETPTGAIADRLERRAGLLLGFLLMFPSIGLMAAVRQEHAYLVFAALLGAATAFLWPATYAIAADLYPIDRRGKVIGFLNLAQLGGFGLGALGGAFLVDHAPAGALFGSAAGAVALAFAAVLLGIPSYRGGSLFRRVDAPGRPSLRSVLDRRVAALAALILLASIALAMLVPAIRPYGERVIGISFSRLTIALIPAVAVGALLYIPAGDLADRFGRWKPFAAGQLCLVAGLLVLAATASLPVAMAAATLVVAGNVLTVPAWNAAVMDLAPESHRGTLIGLSVALSGLALALGPALGGFVVGRWGAPAAFTVSAALAAAAAALTLAYARRTAGATGTRSPVRRS</sequence>
<gene>
    <name evidence="9" type="ORF">O0235_07510</name>
</gene>
<feature type="transmembrane region" description="Helical" evidence="7">
    <location>
        <begin position="216"/>
        <end position="237"/>
    </location>
</feature>
<keyword evidence="6 7" id="KW-0472">Membrane</keyword>
<dbReference type="InterPro" id="IPR011701">
    <property type="entry name" value="MFS"/>
</dbReference>
<evidence type="ECO:0000256" key="6">
    <source>
        <dbReference type="ARBA" id="ARBA00023136"/>
    </source>
</evidence>
<evidence type="ECO:0000259" key="8">
    <source>
        <dbReference type="PROSITE" id="PS50850"/>
    </source>
</evidence>
<feature type="transmembrane region" description="Helical" evidence="7">
    <location>
        <begin position="167"/>
        <end position="188"/>
    </location>
</feature>
<dbReference type="Gene3D" id="1.20.1250.20">
    <property type="entry name" value="MFS general substrate transporter like domains"/>
    <property type="match status" value="2"/>
</dbReference>
<name>A0ABY7ME28_9CHLR</name>
<dbReference type="PROSITE" id="PS50850">
    <property type="entry name" value="MFS"/>
    <property type="match status" value="1"/>
</dbReference>
<feature type="transmembrane region" description="Helical" evidence="7">
    <location>
        <begin position="305"/>
        <end position="328"/>
    </location>
</feature>
<reference evidence="9 10" key="1">
    <citation type="journal article" date="2023" name="ISME J.">
        <title>Thermophilic Dehalococcoidia with unusual traits shed light on an unexpected past.</title>
        <authorList>
            <person name="Palmer M."/>
            <person name="Covington J.K."/>
            <person name="Zhou E.M."/>
            <person name="Thomas S.C."/>
            <person name="Habib N."/>
            <person name="Seymour C.O."/>
            <person name="Lai D."/>
            <person name="Johnston J."/>
            <person name="Hashimi A."/>
            <person name="Jiao J.Y."/>
            <person name="Muok A.R."/>
            <person name="Liu L."/>
            <person name="Xian W.D."/>
            <person name="Zhi X.Y."/>
            <person name="Li M.M."/>
            <person name="Silva L.P."/>
            <person name="Bowen B.P."/>
            <person name="Louie K."/>
            <person name="Briegel A."/>
            <person name="Pett-Ridge J."/>
            <person name="Weber P.K."/>
            <person name="Tocheva E.I."/>
            <person name="Woyke T."/>
            <person name="Northen T.R."/>
            <person name="Mayali X."/>
            <person name="Li W.J."/>
            <person name="Hedlund B.P."/>
        </authorList>
    </citation>
    <scope>NUCLEOTIDE SEQUENCE [LARGE SCALE GENOMIC DNA]</scope>
    <source>
        <strain evidence="9 10">YIM 72310</strain>
    </source>
</reference>
<keyword evidence="10" id="KW-1185">Reference proteome</keyword>
<dbReference type="EMBL" id="CP115149">
    <property type="protein sequence ID" value="WBL37413.1"/>
    <property type="molecule type" value="Genomic_DNA"/>
</dbReference>
<protein>
    <submittedName>
        <fullName evidence="9">MFS transporter</fullName>
    </submittedName>
</protein>
<feature type="transmembrane region" description="Helical" evidence="7">
    <location>
        <begin position="340"/>
        <end position="364"/>
    </location>
</feature>
<dbReference type="Pfam" id="PF07690">
    <property type="entry name" value="MFS_1"/>
    <property type="match status" value="1"/>
</dbReference>
<feature type="transmembrane region" description="Helical" evidence="7">
    <location>
        <begin position="104"/>
        <end position="126"/>
    </location>
</feature>
<evidence type="ECO:0000256" key="4">
    <source>
        <dbReference type="ARBA" id="ARBA00022692"/>
    </source>
</evidence>
<feature type="domain" description="Major facilitator superfamily (MFS) profile" evidence="8">
    <location>
        <begin position="12"/>
        <end position="394"/>
    </location>
</feature>
<feature type="transmembrane region" description="Helical" evidence="7">
    <location>
        <begin position="138"/>
        <end position="161"/>
    </location>
</feature>
<feature type="transmembrane region" description="Helical" evidence="7">
    <location>
        <begin position="249"/>
        <end position="268"/>
    </location>
</feature>
<dbReference type="PANTHER" id="PTHR23517">
    <property type="entry name" value="RESISTANCE PROTEIN MDTM, PUTATIVE-RELATED-RELATED"/>
    <property type="match status" value="1"/>
</dbReference>
<keyword evidence="4 7" id="KW-0812">Transmembrane</keyword>
<comment type="subcellular location">
    <subcellularLocation>
        <location evidence="1">Cell membrane</location>
        <topology evidence="1">Multi-pass membrane protein</topology>
    </subcellularLocation>
</comment>
<keyword evidence="3" id="KW-1003">Cell membrane</keyword>